<dbReference type="AlphaFoldDB" id="A0ABD2ZGK9"/>
<evidence type="ECO:0000256" key="4">
    <source>
        <dbReference type="ARBA" id="ARBA00023163"/>
    </source>
</evidence>
<dbReference type="GO" id="GO:0003677">
    <property type="term" value="F:DNA binding"/>
    <property type="evidence" value="ECO:0007669"/>
    <property type="project" value="UniProtKB-KW"/>
</dbReference>
<evidence type="ECO:0000256" key="1">
    <source>
        <dbReference type="ARBA" id="ARBA00004123"/>
    </source>
</evidence>
<evidence type="ECO:0000256" key="5">
    <source>
        <dbReference type="ARBA" id="ARBA00023242"/>
    </source>
</evidence>
<evidence type="ECO:0000259" key="7">
    <source>
        <dbReference type="PROSITE" id="PS50982"/>
    </source>
</evidence>
<comment type="caution">
    <text evidence="8">The sequence shown here is derived from an EMBL/GenBank/DDBJ whole genome shotgun (WGS) entry which is preliminary data.</text>
</comment>
<keyword evidence="3" id="KW-0238">DNA-binding</keyword>
<evidence type="ECO:0000256" key="2">
    <source>
        <dbReference type="ARBA" id="ARBA00023015"/>
    </source>
</evidence>
<keyword evidence="5" id="KW-0539">Nucleus</keyword>
<proteinExistence type="predicted"/>
<keyword evidence="9" id="KW-1185">Reference proteome</keyword>
<dbReference type="InterPro" id="IPR001739">
    <property type="entry name" value="Methyl_CpG_DNA-bd"/>
</dbReference>
<evidence type="ECO:0000313" key="8">
    <source>
        <dbReference type="EMBL" id="KAL3518594.1"/>
    </source>
</evidence>
<dbReference type="PANTHER" id="PTHR12396:SF46">
    <property type="entry name" value="METHYL-CPG-BINDING DOMAIN-CONTAINING PROTEIN 6"/>
    <property type="match status" value="1"/>
</dbReference>
<protein>
    <recommendedName>
        <fullName evidence="7">MBD domain-containing protein</fullName>
    </recommendedName>
</protein>
<evidence type="ECO:0000313" key="9">
    <source>
        <dbReference type="Proteomes" id="UP001630127"/>
    </source>
</evidence>
<dbReference type="EMBL" id="JBJUIK010000009">
    <property type="protein sequence ID" value="KAL3518594.1"/>
    <property type="molecule type" value="Genomic_DNA"/>
</dbReference>
<comment type="subcellular location">
    <subcellularLocation>
        <location evidence="1">Nucleus</location>
    </subcellularLocation>
</comment>
<name>A0ABD2ZGK9_9GENT</name>
<sequence>MGEPEQFPGDQLSPDPLLQTGWFIDAGQKAGDGVAGNGAQANRESEPENRAAAETNTETSTAPETTGALDITPVSQRRPKRPVEEMTDQPDWLPEGWKTEVRVRTSGATAGVADRYFIAPSGQKFRSKVEVLHFLETGSRRKKKLKSDADVMPSDSPSDQRKKISKQPSAGPSDLRKKKPKSNIRNFSDVKFDFRIPPQSLTWVQVDDSPDEWAPISVNATVPESEKTEWGNVFSRVTQLDRSNGAS</sequence>
<dbReference type="PANTHER" id="PTHR12396">
    <property type="entry name" value="METHYL-CPG BINDING PROTEIN, MBD"/>
    <property type="match status" value="1"/>
</dbReference>
<feature type="region of interest" description="Disordered" evidence="6">
    <location>
        <begin position="1"/>
        <end position="93"/>
    </location>
</feature>
<keyword evidence="2" id="KW-0805">Transcription regulation</keyword>
<evidence type="ECO:0000256" key="3">
    <source>
        <dbReference type="ARBA" id="ARBA00023125"/>
    </source>
</evidence>
<organism evidence="8 9">
    <name type="scientific">Cinchona calisaya</name>
    <dbReference type="NCBI Taxonomy" id="153742"/>
    <lineage>
        <taxon>Eukaryota</taxon>
        <taxon>Viridiplantae</taxon>
        <taxon>Streptophyta</taxon>
        <taxon>Embryophyta</taxon>
        <taxon>Tracheophyta</taxon>
        <taxon>Spermatophyta</taxon>
        <taxon>Magnoliopsida</taxon>
        <taxon>eudicotyledons</taxon>
        <taxon>Gunneridae</taxon>
        <taxon>Pentapetalae</taxon>
        <taxon>asterids</taxon>
        <taxon>lamiids</taxon>
        <taxon>Gentianales</taxon>
        <taxon>Rubiaceae</taxon>
        <taxon>Cinchonoideae</taxon>
        <taxon>Cinchoneae</taxon>
        <taxon>Cinchona</taxon>
    </lineage>
</organism>
<dbReference type="InterPro" id="IPR016177">
    <property type="entry name" value="DNA-bd_dom_sf"/>
</dbReference>
<accession>A0ABD2ZGK9</accession>
<dbReference type="SUPFAM" id="SSF54171">
    <property type="entry name" value="DNA-binding domain"/>
    <property type="match status" value="1"/>
</dbReference>
<reference evidence="8 9" key="1">
    <citation type="submission" date="2024-11" db="EMBL/GenBank/DDBJ databases">
        <title>A near-complete genome assembly of Cinchona calisaya.</title>
        <authorList>
            <person name="Lian D.C."/>
            <person name="Zhao X.W."/>
            <person name="Wei L."/>
        </authorList>
    </citation>
    <scope>NUCLEOTIDE SEQUENCE [LARGE SCALE GENOMIC DNA]</scope>
    <source>
        <tissue evidence="8">Nenye</tissue>
    </source>
</reference>
<feature type="region of interest" description="Disordered" evidence="6">
    <location>
        <begin position="137"/>
        <end position="186"/>
    </location>
</feature>
<dbReference type="Proteomes" id="UP001630127">
    <property type="component" value="Unassembled WGS sequence"/>
</dbReference>
<dbReference type="Pfam" id="PF01429">
    <property type="entry name" value="MBD"/>
    <property type="match status" value="1"/>
</dbReference>
<feature type="compositionally biased region" description="Low complexity" evidence="6">
    <location>
        <begin position="52"/>
        <end position="68"/>
    </location>
</feature>
<feature type="domain" description="MBD" evidence="7">
    <location>
        <begin position="83"/>
        <end position="156"/>
    </location>
</feature>
<gene>
    <name evidence="8" type="ORF">ACH5RR_021183</name>
</gene>
<dbReference type="Gene3D" id="3.30.890.10">
    <property type="entry name" value="Methyl-cpg-binding Protein 2, Chain A"/>
    <property type="match status" value="1"/>
</dbReference>
<evidence type="ECO:0000256" key="6">
    <source>
        <dbReference type="SAM" id="MobiDB-lite"/>
    </source>
</evidence>
<dbReference type="GO" id="GO:0005634">
    <property type="term" value="C:nucleus"/>
    <property type="evidence" value="ECO:0007669"/>
    <property type="project" value="UniProtKB-SubCell"/>
</dbReference>
<keyword evidence="4" id="KW-0804">Transcription</keyword>
<dbReference type="SMART" id="SM00391">
    <property type="entry name" value="MBD"/>
    <property type="match status" value="1"/>
</dbReference>
<dbReference type="PROSITE" id="PS50982">
    <property type="entry name" value="MBD"/>
    <property type="match status" value="1"/>
</dbReference>